<dbReference type="InterPro" id="IPR006603">
    <property type="entry name" value="PQ-loop_rpt"/>
</dbReference>
<gene>
    <name evidence="10" type="ORF">NQ314_010489</name>
</gene>
<dbReference type="Pfam" id="PF04193">
    <property type="entry name" value="PQ-loop"/>
    <property type="match status" value="1"/>
</dbReference>
<evidence type="ECO:0000256" key="5">
    <source>
        <dbReference type="ARBA" id="ARBA00022737"/>
    </source>
</evidence>
<evidence type="ECO:0000256" key="3">
    <source>
        <dbReference type="ARBA" id="ARBA00022448"/>
    </source>
</evidence>
<evidence type="ECO:0000256" key="4">
    <source>
        <dbReference type="ARBA" id="ARBA00022692"/>
    </source>
</evidence>
<keyword evidence="7 9" id="KW-0472">Membrane</keyword>
<evidence type="ECO:0000256" key="2">
    <source>
        <dbReference type="ARBA" id="ARBA00006855"/>
    </source>
</evidence>
<dbReference type="GO" id="GO:0015184">
    <property type="term" value="F:L-cystine transmembrane transporter activity"/>
    <property type="evidence" value="ECO:0007669"/>
    <property type="project" value="TreeGrafter"/>
</dbReference>
<sequence>MKISFGETYFIITIFLLTSVIRCYDVSLSKNYLKMELNKWSNFTIHIESRGYVYSKNIIMEVNHANDTKVSPKTVEIHSKNFSSWCHMFHVYAIKPGFSRISVHFDNSSLRDKVNDLYIDVDIVKMKVLETYGEWCRKYYYIFSITSVYPQIFLQFLRLSVVGLDMDYVCFNFVGHLSFTVYTIFMYTQTDAYSERNPDEDFPVTLSENMYALHGLIFSIILGIQAVKYFGIDKRVTVVGKELISFYGIVFTFGFFTS</sequence>
<dbReference type="Proteomes" id="UP001162156">
    <property type="component" value="Unassembled WGS sequence"/>
</dbReference>
<dbReference type="AlphaFoldDB" id="A0AAV8XQL1"/>
<dbReference type="GO" id="GO:0005774">
    <property type="term" value="C:vacuolar membrane"/>
    <property type="evidence" value="ECO:0007669"/>
    <property type="project" value="TreeGrafter"/>
</dbReference>
<keyword evidence="5" id="KW-0677">Repeat</keyword>
<comment type="similarity">
    <text evidence="2">Belongs to the cystinosin family.</text>
</comment>
<dbReference type="PANTHER" id="PTHR13131">
    <property type="entry name" value="CYSTINOSIN"/>
    <property type="match status" value="1"/>
</dbReference>
<feature type="transmembrane region" description="Helical" evidence="9">
    <location>
        <begin position="238"/>
        <end position="256"/>
    </location>
</feature>
<comment type="subcellular location">
    <subcellularLocation>
        <location evidence="1">Endomembrane system</location>
        <topology evidence="1">Multi-pass membrane protein</topology>
    </subcellularLocation>
</comment>
<feature type="transmembrane region" description="Helical" evidence="9">
    <location>
        <begin position="139"/>
        <end position="157"/>
    </location>
</feature>
<evidence type="ECO:0000313" key="11">
    <source>
        <dbReference type="Proteomes" id="UP001162156"/>
    </source>
</evidence>
<evidence type="ECO:0000256" key="9">
    <source>
        <dbReference type="SAM" id="Phobius"/>
    </source>
</evidence>
<dbReference type="PANTHER" id="PTHR13131:SF5">
    <property type="entry name" value="CYSTINOSIN"/>
    <property type="match status" value="1"/>
</dbReference>
<reference evidence="10" key="1">
    <citation type="journal article" date="2023" name="Insect Mol. Biol.">
        <title>Genome sequencing provides insights into the evolution of gene families encoding plant cell wall-degrading enzymes in longhorned beetles.</title>
        <authorList>
            <person name="Shin N.R."/>
            <person name="Okamura Y."/>
            <person name="Kirsch R."/>
            <person name="Pauchet Y."/>
        </authorList>
    </citation>
    <scope>NUCLEOTIDE SEQUENCE</scope>
    <source>
        <strain evidence="10">RBIC_L_NR</strain>
    </source>
</reference>
<comment type="catalytic activity">
    <reaction evidence="8">
        <text>L-cystine(out) + H(+)(out) = L-cystine(in) + H(+)(in)</text>
        <dbReference type="Rhea" id="RHEA:66172"/>
        <dbReference type="ChEBI" id="CHEBI:15378"/>
        <dbReference type="ChEBI" id="CHEBI:35491"/>
    </reaction>
    <physiologicalReaction direction="left-to-right" evidence="8">
        <dbReference type="Rhea" id="RHEA:66173"/>
    </physiologicalReaction>
</comment>
<protein>
    <submittedName>
        <fullName evidence="10">Uncharacterized protein</fullName>
    </submittedName>
</protein>
<feature type="transmembrane region" description="Helical" evidence="9">
    <location>
        <begin position="210"/>
        <end position="231"/>
    </location>
</feature>
<proteinExistence type="inferred from homology"/>
<accession>A0AAV8XQL1</accession>
<organism evidence="10 11">
    <name type="scientific">Rhamnusium bicolor</name>
    <dbReference type="NCBI Taxonomy" id="1586634"/>
    <lineage>
        <taxon>Eukaryota</taxon>
        <taxon>Metazoa</taxon>
        <taxon>Ecdysozoa</taxon>
        <taxon>Arthropoda</taxon>
        <taxon>Hexapoda</taxon>
        <taxon>Insecta</taxon>
        <taxon>Pterygota</taxon>
        <taxon>Neoptera</taxon>
        <taxon>Endopterygota</taxon>
        <taxon>Coleoptera</taxon>
        <taxon>Polyphaga</taxon>
        <taxon>Cucujiformia</taxon>
        <taxon>Chrysomeloidea</taxon>
        <taxon>Cerambycidae</taxon>
        <taxon>Lepturinae</taxon>
        <taxon>Rhagiini</taxon>
        <taxon>Rhamnusium</taxon>
    </lineage>
</organism>
<keyword evidence="4 9" id="KW-0812">Transmembrane</keyword>
<evidence type="ECO:0000256" key="1">
    <source>
        <dbReference type="ARBA" id="ARBA00004127"/>
    </source>
</evidence>
<keyword evidence="11" id="KW-1185">Reference proteome</keyword>
<dbReference type="EMBL" id="JANEYF010002902">
    <property type="protein sequence ID" value="KAJ8941110.1"/>
    <property type="molecule type" value="Genomic_DNA"/>
</dbReference>
<dbReference type="GO" id="GO:0012505">
    <property type="term" value="C:endomembrane system"/>
    <property type="evidence" value="ECO:0007669"/>
    <property type="project" value="UniProtKB-SubCell"/>
</dbReference>
<feature type="transmembrane region" description="Helical" evidence="9">
    <location>
        <begin position="169"/>
        <end position="190"/>
    </location>
</feature>
<dbReference type="InterPro" id="IPR005282">
    <property type="entry name" value="LC_transporter"/>
</dbReference>
<evidence type="ECO:0000256" key="6">
    <source>
        <dbReference type="ARBA" id="ARBA00022989"/>
    </source>
</evidence>
<name>A0AAV8XQL1_9CUCU</name>
<evidence type="ECO:0000256" key="8">
    <source>
        <dbReference type="ARBA" id="ARBA00048473"/>
    </source>
</evidence>
<keyword evidence="3" id="KW-0813">Transport</keyword>
<evidence type="ECO:0000313" key="10">
    <source>
        <dbReference type="EMBL" id="KAJ8941110.1"/>
    </source>
</evidence>
<keyword evidence="6 9" id="KW-1133">Transmembrane helix</keyword>
<comment type="caution">
    <text evidence="10">The sequence shown here is derived from an EMBL/GenBank/DDBJ whole genome shotgun (WGS) entry which is preliminary data.</text>
</comment>
<evidence type="ECO:0000256" key="7">
    <source>
        <dbReference type="ARBA" id="ARBA00023136"/>
    </source>
</evidence>